<keyword evidence="5" id="KW-1185">Reference proteome</keyword>
<comment type="caution">
    <text evidence="4">The sequence shown here is derived from an EMBL/GenBank/DDBJ whole genome shotgun (WGS) entry which is preliminary data.</text>
</comment>
<feature type="coiled-coil region" evidence="2">
    <location>
        <begin position="115"/>
        <end position="149"/>
    </location>
</feature>
<name>A0A329MFP1_9BACL</name>
<dbReference type="PANTHER" id="PTHR31088">
    <property type="entry name" value="MEMBRANE-ASSOCIATED PROTEIN VIPP1, CHLOROPLASTIC"/>
    <property type="match status" value="1"/>
</dbReference>
<dbReference type="EMBL" id="QMFB01000015">
    <property type="protein sequence ID" value="RAV18761.1"/>
    <property type="molecule type" value="Genomic_DNA"/>
</dbReference>
<dbReference type="InterPro" id="IPR007157">
    <property type="entry name" value="PspA_VIPP1"/>
</dbReference>
<dbReference type="OrthoDB" id="9779630at2"/>
<dbReference type="PANTHER" id="PTHR31088:SF6">
    <property type="entry name" value="PHAGE SHOCK PROTEIN A"/>
    <property type="match status" value="1"/>
</dbReference>
<dbReference type="AlphaFoldDB" id="A0A329MFP1"/>
<accession>A0A329MFP1</accession>
<proteinExistence type="inferred from homology"/>
<evidence type="ECO:0000313" key="5">
    <source>
        <dbReference type="Proteomes" id="UP000250369"/>
    </source>
</evidence>
<protein>
    <submittedName>
        <fullName evidence="4">PspA/IM30 family protein</fullName>
    </submittedName>
</protein>
<organism evidence="4 5">
    <name type="scientific">Paenibacillus contaminans</name>
    <dbReference type="NCBI Taxonomy" id="450362"/>
    <lineage>
        <taxon>Bacteria</taxon>
        <taxon>Bacillati</taxon>
        <taxon>Bacillota</taxon>
        <taxon>Bacilli</taxon>
        <taxon>Bacillales</taxon>
        <taxon>Paenibacillaceae</taxon>
        <taxon>Paenibacillus</taxon>
    </lineage>
</organism>
<dbReference type="Pfam" id="PF04012">
    <property type="entry name" value="PspA_IM30"/>
    <property type="match status" value="1"/>
</dbReference>
<evidence type="ECO:0000256" key="3">
    <source>
        <dbReference type="SAM" id="MobiDB-lite"/>
    </source>
</evidence>
<evidence type="ECO:0000256" key="1">
    <source>
        <dbReference type="ARBA" id="ARBA00043985"/>
    </source>
</evidence>
<evidence type="ECO:0000313" key="4">
    <source>
        <dbReference type="EMBL" id="RAV18761.1"/>
    </source>
</evidence>
<sequence>MGILSRFRDIMASNINALLDKNEAPEKTIDSFMRNLNSDLGQVKAETASVLAEERRAKRELDECKAEVSKLQRYAEKSVEAGNDTGAVKFLEKKAPLAEKEARLQAAYDAAASNVVSMKQIQEKLEADIGQLEARRMNLKEKMAATKTQQRLNAAGSPTGGGIDAMFDAMEEKANSAYNEAMAIAELRAEPKDDLDEMLEQLEKSSNASGGSAEDELAALKEKMKKKP</sequence>
<evidence type="ECO:0000256" key="2">
    <source>
        <dbReference type="SAM" id="Coils"/>
    </source>
</evidence>
<reference evidence="4 5" key="1">
    <citation type="journal article" date="2009" name="Int. J. Syst. Evol. Microbiol.">
        <title>Paenibacillus contaminans sp. nov., isolated from a contaminated laboratory plate.</title>
        <authorList>
            <person name="Chou J.H."/>
            <person name="Lee J.H."/>
            <person name="Lin M.C."/>
            <person name="Chang P.S."/>
            <person name="Arun A.B."/>
            <person name="Young C.C."/>
            <person name="Chen W.M."/>
        </authorList>
    </citation>
    <scope>NUCLEOTIDE SEQUENCE [LARGE SCALE GENOMIC DNA]</scope>
    <source>
        <strain evidence="4 5">CKOBP-6</strain>
    </source>
</reference>
<feature type="region of interest" description="Disordered" evidence="3">
    <location>
        <begin position="192"/>
        <end position="228"/>
    </location>
</feature>
<comment type="similarity">
    <text evidence="1">Belongs to the PspA/Vipp/IM30 family.</text>
</comment>
<keyword evidence="2" id="KW-0175">Coiled coil</keyword>
<dbReference type="Proteomes" id="UP000250369">
    <property type="component" value="Unassembled WGS sequence"/>
</dbReference>
<dbReference type="RefSeq" id="WP_113033379.1">
    <property type="nucleotide sequence ID" value="NZ_QMFB01000015.1"/>
</dbReference>
<gene>
    <name evidence="4" type="ORF">DQG23_23795</name>
</gene>